<evidence type="ECO:0000259" key="13">
    <source>
        <dbReference type="PROSITE" id="PS51072"/>
    </source>
</evidence>
<evidence type="ECO:0000256" key="1">
    <source>
        <dbReference type="ARBA" id="ARBA00010516"/>
    </source>
</evidence>
<evidence type="ECO:0000256" key="8">
    <source>
        <dbReference type="ARBA" id="ARBA00023136"/>
    </source>
</evidence>
<evidence type="ECO:0000256" key="2">
    <source>
        <dbReference type="ARBA" id="ARBA00011775"/>
    </source>
</evidence>
<evidence type="ECO:0000256" key="3">
    <source>
        <dbReference type="ARBA" id="ARBA00022448"/>
    </source>
</evidence>
<dbReference type="GO" id="GO:0015031">
    <property type="term" value="P:protein transport"/>
    <property type="evidence" value="ECO:0007669"/>
    <property type="project" value="UniProtKB-KW"/>
</dbReference>
<dbReference type="SUPFAM" id="SSF49447">
    <property type="entry name" value="Second domain of Mu2 adaptin subunit (ap50) of ap2 adaptor"/>
    <property type="match status" value="1"/>
</dbReference>
<keyword evidence="4 10" id="KW-0963">Cytoplasm</keyword>
<dbReference type="EMBL" id="KZ819283">
    <property type="protein sequence ID" value="PWO01287.1"/>
    <property type="molecule type" value="Genomic_DNA"/>
</dbReference>
<accession>A0A316ZKE8</accession>
<dbReference type="PANTHER" id="PTHR10121">
    <property type="entry name" value="COATOMER SUBUNIT DELTA"/>
    <property type="match status" value="1"/>
</dbReference>
<comment type="subcellular location">
    <subcellularLocation>
        <location evidence="10 11">Cytoplasm</location>
    </subcellularLocation>
    <subcellularLocation>
        <location evidence="10 11">Cytoplasmic vesicle</location>
        <location evidence="10 11">COPI-coated vesicle membrane</location>
        <topology evidence="10 11">Peripheral membrane protein</topology>
        <orientation evidence="10 11">Cytoplasmic side</orientation>
    </subcellularLocation>
    <subcellularLocation>
        <location evidence="10 11">Golgi apparatus membrane</location>
        <topology evidence="10 11">Peripheral membrane protein</topology>
        <orientation evidence="10 11">Cytoplasmic side</orientation>
    </subcellularLocation>
</comment>
<keyword evidence="6 10" id="KW-0653">Protein transport</keyword>
<dbReference type="Pfam" id="PF01217">
    <property type="entry name" value="Clat_adaptor_s"/>
    <property type="match status" value="1"/>
</dbReference>
<dbReference type="AlphaFoldDB" id="A0A316ZKE8"/>
<evidence type="ECO:0000256" key="10">
    <source>
        <dbReference type="RuleBase" id="RU364018"/>
    </source>
</evidence>
<dbReference type="Proteomes" id="UP000245946">
    <property type="component" value="Unassembled WGS sequence"/>
</dbReference>
<evidence type="ECO:0000256" key="9">
    <source>
        <dbReference type="ARBA" id="ARBA00023329"/>
    </source>
</evidence>
<dbReference type="GeneID" id="37268875"/>
<dbReference type="InterPro" id="IPR022775">
    <property type="entry name" value="AP_mu_sigma_su"/>
</dbReference>
<keyword evidence="7 10" id="KW-0333">Golgi apparatus</keyword>
<dbReference type="GO" id="GO:0030126">
    <property type="term" value="C:COPI vesicle coat"/>
    <property type="evidence" value="ECO:0007669"/>
    <property type="project" value="UniProtKB-UniRule"/>
</dbReference>
<dbReference type="SUPFAM" id="SSF64356">
    <property type="entry name" value="SNARE-like"/>
    <property type="match status" value="1"/>
</dbReference>
<dbReference type="PROSITE" id="PS51072">
    <property type="entry name" value="MHD"/>
    <property type="match status" value="1"/>
</dbReference>
<dbReference type="Gene3D" id="3.30.450.60">
    <property type="match status" value="1"/>
</dbReference>
<gene>
    <name evidence="14" type="ORF">FA09DRAFT_327240</name>
</gene>
<dbReference type="GO" id="GO:0006888">
    <property type="term" value="P:endoplasmic reticulum to Golgi vesicle-mediated transport"/>
    <property type="evidence" value="ECO:0007669"/>
    <property type="project" value="TreeGrafter"/>
</dbReference>
<dbReference type="Pfam" id="PF00928">
    <property type="entry name" value="Adap_comp_sub"/>
    <property type="match status" value="1"/>
</dbReference>
<comment type="similarity">
    <text evidence="1 10">Belongs to the adaptor complexes medium subunit family. Delta-COP subfamily.</text>
</comment>
<dbReference type="InterPro" id="IPR036168">
    <property type="entry name" value="AP2_Mu_C_sf"/>
</dbReference>
<dbReference type="GO" id="GO:0051645">
    <property type="term" value="P:Golgi localization"/>
    <property type="evidence" value="ECO:0007669"/>
    <property type="project" value="TreeGrafter"/>
</dbReference>
<dbReference type="GO" id="GO:0006890">
    <property type="term" value="P:retrograde vesicle-mediated transport, Golgi to endoplasmic reticulum"/>
    <property type="evidence" value="ECO:0007669"/>
    <property type="project" value="UniProtKB-UniRule"/>
</dbReference>
<comment type="subunit">
    <text evidence="2 10">Oligomeric complex that consists of at least the alpha, beta, beta', gamma, delta, epsilon and zeta subunits.</text>
</comment>
<name>A0A316ZKE8_9BASI</name>
<protein>
    <recommendedName>
        <fullName evidence="10">Coatomer subunit delta</fullName>
    </recommendedName>
</protein>
<evidence type="ECO:0000256" key="11">
    <source>
        <dbReference type="RuleBase" id="RU366052"/>
    </source>
</evidence>
<evidence type="ECO:0000256" key="7">
    <source>
        <dbReference type="ARBA" id="ARBA00023034"/>
    </source>
</evidence>
<dbReference type="FunFam" id="3.30.450.60:FF:000003">
    <property type="entry name" value="Coatomer subunit delta"/>
    <property type="match status" value="1"/>
</dbReference>
<feature type="coiled-coil region" evidence="12">
    <location>
        <begin position="136"/>
        <end position="176"/>
    </location>
</feature>
<reference evidence="14 15" key="1">
    <citation type="journal article" date="2018" name="Mol. Biol. Evol.">
        <title>Broad Genomic Sampling Reveals a Smut Pathogenic Ancestry of the Fungal Clade Ustilaginomycotina.</title>
        <authorList>
            <person name="Kijpornyongpan T."/>
            <person name="Mondo S.J."/>
            <person name="Barry K."/>
            <person name="Sandor L."/>
            <person name="Lee J."/>
            <person name="Lipzen A."/>
            <person name="Pangilinan J."/>
            <person name="LaButti K."/>
            <person name="Hainaut M."/>
            <person name="Henrissat B."/>
            <person name="Grigoriev I.V."/>
            <person name="Spatafora J.W."/>
            <person name="Aime M.C."/>
        </authorList>
    </citation>
    <scope>NUCLEOTIDE SEQUENCE [LARGE SCALE GENOMIC DNA]</scope>
    <source>
        <strain evidence="14 15">MCA 4186</strain>
    </source>
</reference>
<dbReference type="Gene3D" id="2.60.40.1170">
    <property type="entry name" value="Mu homology domain, subdomain B"/>
    <property type="match status" value="2"/>
</dbReference>
<comment type="function">
    <text evidence="10">The coatomer is a cytosolic protein complex that binds to dilysine motifs and reversibly associates with Golgi non-clathrin-coated vesicles, which further mediate biosynthetic protein transport from the ER, via the Golgi up to the trans Golgi network. Coatomer complex is required for budding from Golgi membranes, and is essential for the retrograde Golgi-to-ER transport of dilysine-tagged proteins.</text>
</comment>
<organism evidence="14 15">
    <name type="scientific">Tilletiopsis washingtonensis</name>
    <dbReference type="NCBI Taxonomy" id="58919"/>
    <lineage>
        <taxon>Eukaryota</taxon>
        <taxon>Fungi</taxon>
        <taxon>Dikarya</taxon>
        <taxon>Basidiomycota</taxon>
        <taxon>Ustilaginomycotina</taxon>
        <taxon>Exobasidiomycetes</taxon>
        <taxon>Entylomatales</taxon>
        <taxon>Entylomatales incertae sedis</taxon>
        <taxon>Tilletiopsis</taxon>
    </lineage>
</organism>
<dbReference type="PANTHER" id="PTHR10121:SF0">
    <property type="entry name" value="COATOMER SUBUNIT DELTA"/>
    <property type="match status" value="1"/>
</dbReference>
<dbReference type="InterPro" id="IPR027059">
    <property type="entry name" value="Coatomer_dsu"/>
</dbReference>
<keyword evidence="15" id="KW-1185">Reference proteome</keyword>
<evidence type="ECO:0000313" key="15">
    <source>
        <dbReference type="Proteomes" id="UP000245946"/>
    </source>
</evidence>
<evidence type="ECO:0000256" key="6">
    <source>
        <dbReference type="ARBA" id="ARBA00022927"/>
    </source>
</evidence>
<dbReference type="GO" id="GO:0000139">
    <property type="term" value="C:Golgi membrane"/>
    <property type="evidence" value="ECO:0007669"/>
    <property type="project" value="UniProtKB-SubCell"/>
</dbReference>
<evidence type="ECO:0000256" key="12">
    <source>
        <dbReference type="SAM" id="Coils"/>
    </source>
</evidence>
<keyword evidence="5 10" id="KW-0931">ER-Golgi transport</keyword>
<evidence type="ECO:0000256" key="5">
    <source>
        <dbReference type="ARBA" id="ARBA00022892"/>
    </source>
</evidence>
<dbReference type="InterPro" id="IPR028565">
    <property type="entry name" value="MHD"/>
</dbReference>
<keyword evidence="12" id="KW-0175">Coiled coil</keyword>
<dbReference type="RefSeq" id="XP_025601565.1">
    <property type="nucleotide sequence ID" value="XM_025741331.1"/>
</dbReference>
<keyword evidence="9 10" id="KW-0968">Cytoplasmic vesicle</keyword>
<dbReference type="STRING" id="58919.A0A316ZKE8"/>
<dbReference type="CDD" id="cd09254">
    <property type="entry name" value="AP_delta-COPI_MHD"/>
    <property type="match status" value="1"/>
</dbReference>
<dbReference type="OrthoDB" id="10266042at2759"/>
<dbReference type="InterPro" id="IPR011012">
    <property type="entry name" value="Longin-like_dom_sf"/>
</dbReference>
<keyword evidence="8 10" id="KW-0472">Membrane</keyword>
<evidence type="ECO:0000313" key="14">
    <source>
        <dbReference type="EMBL" id="PWO01287.1"/>
    </source>
</evidence>
<keyword evidence="3 10" id="KW-0813">Transport</keyword>
<sequence length="543" mass="58284">MVLLAASICTRGGKPVISRQFREIPRSRVEALLASFPKLISAGAQHTSVETDAVRYVYQPLEDLYMILITNKSSNILQDIDTLHLFARTVADLCRSCDERDILRNSFELLGAFDEIVSLGYRENVSLAQIRSIMEMESHEEKIQEIIERNKELEAKEELKRRAKQLEMQRREAARRGAAGFGGNVGYQGVSGRGYDAVPLQSAPVVRDTGAAPAAPAAKPFKSKGMQLGKKSKNADLLGAMGSDAELPAAAPSQPRAAAAPAAAASAPIQSSVATVDPLELLPPVAQQSIHLVVKERVSLEATRDGSLTSLELKGDLELRITDPTLAKLRLQIAPSVASALLAPDALTFKTHPHVDKKAWADSRIIALRDPAKPFPVRQNLGVLRWSATTKDETAVPLTINCWPSPAGDGSGACDVTIEYELEASHLELLHFNLSIPLPAGVQPSVVECATGDWSVEEDEQGLPRLQWSIAEISADADSSGQLEFSVPSGVDDVGVLFPVRVAFVSSRTMSELEVASVVSAESGSAVPYSTQAVLSAGNYIIA</sequence>
<proteinExistence type="inferred from homology"/>
<feature type="domain" description="MHD" evidence="13">
    <location>
        <begin position="287"/>
        <end position="543"/>
    </location>
</feature>
<dbReference type="CDD" id="cd14830">
    <property type="entry name" value="Delta_COP_N"/>
    <property type="match status" value="1"/>
</dbReference>
<evidence type="ECO:0000256" key="4">
    <source>
        <dbReference type="ARBA" id="ARBA00022490"/>
    </source>
</evidence>